<dbReference type="Pfam" id="PF01814">
    <property type="entry name" value="Hemerythrin"/>
    <property type="match status" value="1"/>
</dbReference>
<evidence type="ECO:0000313" key="5">
    <source>
        <dbReference type="Proteomes" id="UP000297777"/>
    </source>
</evidence>
<dbReference type="OrthoDB" id="10044044at2759"/>
<evidence type="ECO:0000313" key="4">
    <source>
        <dbReference type="EMBL" id="TGO09532.1"/>
    </source>
</evidence>
<sequence length="311" mass="35629">MRRVFPVPFRSLLLFTTLRLDAVVPASSTISTCASSVRSLSTSLSPGFGLGPASRNINWTALVKGNYIAWNSHNRIPIPQFSQARSAKMSTSNAEVKEVVDKAGEPASKQADILGENEGREEALKEIEKEEEKIEKKEQKKEEALPKLSAADFKIYNSMAERMNYFHNHFRQTWTLLKTATINNQRPRNLSLRQFLQTGLSFLSQLEAHHGIEEQHIFPVLARKMPEFANGKNAAELLRQHREIHKGMDVMQEYLEKCRDGETELSLKILGEKMDGFGEVLWKHLDQEVETLGAENMRRYWSKEEMRRLPM</sequence>
<reference evidence="4 5" key="1">
    <citation type="submission" date="2017-12" db="EMBL/GenBank/DDBJ databases">
        <title>Comparative genomics of Botrytis spp.</title>
        <authorList>
            <person name="Valero-Jimenez C.A."/>
            <person name="Tapia P."/>
            <person name="Veloso J."/>
            <person name="Silva-Moreno E."/>
            <person name="Staats M."/>
            <person name="Valdes J.H."/>
            <person name="Van Kan J.A.L."/>
        </authorList>
    </citation>
    <scope>NUCLEOTIDE SEQUENCE [LARGE SCALE GENOMIC DNA]</scope>
    <source>
        <strain evidence="4 5">Bt9001</strain>
    </source>
</reference>
<dbReference type="Gene3D" id="1.20.120.520">
    <property type="entry name" value="nmb1532 protein domain like"/>
    <property type="match status" value="1"/>
</dbReference>
<feature type="signal peptide" evidence="2">
    <location>
        <begin position="1"/>
        <end position="22"/>
    </location>
</feature>
<gene>
    <name evidence="4" type="ORF">BTUL_0162g00090</name>
</gene>
<dbReference type="CDD" id="cd12108">
    <property type="entry name" value="Hr-like"/>
    <property type="match status" value="1"/>
</dbReference>
<evidence type="ECO:0000259" key="3">
    <source>
        <dbReference type="Pfam" id="PF01814"/>
    </source>
</evidence>
<feature type="chain" id="PRO_5021200891" description="Hemerythrin-like domain-containing protein" evidence="2">
    <location>
        <begin position="23"/>
        <end position="311"/>
    </location>
</feature>
<keyword evidence="5" id="KW-1185">Reference proteome</keyword>
<accession>A0A4Z1EFL3</accession>
<protein>
    <recommendedName>
        <fullName evidence="3">Hemerythrin-like domain-containing protein</fullName>
    </recommendedName>
</protein>
<dbReference type="InterPro" id="IPR012312">
    <property type="entry name" value="Hemerythrin-like"/>
</dbReference>
<dbReference type="PANTHER" id="PTHR38048">
    <property type="entry name" value="EXPRESSED PROTEIN"/>
    <property type="match status" value="1"/>
</dbReference>
<organism evidence="4 5">
    <name type="scientific">Botrytis tulipae</name>
    <dbReference type="NCBI Taxonomy" id="87230"/>
    <lineage>
        <taxon>Eukaryota</taxon>
        <taxon>Fungi</taxon>
        <taxon>Dikarya</taxon>
        <taxon>Ascomycota</taxon>
        <taxon>Pezizomycotina</taxon>
        <taxon>Leotiomycetes</taxon>
        <taxon>Helotiales</taxon>
        <taxon>Sclerotiniaceae</taxon>
        <taxon>Botrytis</taxon>
    </lineage>
</organism>
<dbReference type="Proteomes" id="UP000297777">
    <property type="component" value="Unassembled WGS sequence"/>
</dbReference>
<proteinExistence type="predicted"/>
<keyword evidence="1" id="KW-0175">Coiled coil</keyword>
<evidence type="ECO:0000256" key="2">
    <source>
        <dbReference type="SAM" id="SignalP"/>
    </source>
</evidence>
<dbReference type="AlphaFoldDB" id="A0A4Z1EFL3"/>
<evidence type="ECO:0000256" key="1">
    <source>
        <dbReference type="SAM" id="Coils"/>
    </source>
</evidence>
<keyword evidence="2" id="KW-0732">Signal</keyword>
<feature type="coiled-coil region" evidence="1">
    <location>
        <begin position="113"/>
        <end position="147"/>
    </location>
</feature>
<feature type="domain" description="Hemerythrin-like" evidence="3">
    <location>
        <begin position="161"/>
        <end position="292"/>
    </location>
</feature>
<dbReference type="InterPro" id="IPR053206">
    <property type="entry name" value="Dimeric_xanthone_biosynth"/>
</dbReference>
<dbReference type="PANTHER" id="PTHR38048:SF1">
    <property type="entry name" value="HEMERYTHRIN-LIKE DOMAIN-CONTAINING PROTEIN"/>
    <property type="match status" value="1"/>
</dbReference>
<name>A0A4Z1EFL3_9HELO</name>
<comment type="caution">
    <text evidence="4">The sequence shown here is derived from an EMBL/GenBank/DDBJ whole genome shotgun (WGS) entry which is preliminary data.</text>
</comment>
<dbReference type="EMBL" id="PQXH01000162">
    <property type="protein sequence ID" value="TGO09532.1"/>
    <property type="molecule type" value="Genomic_DNA"/>
</dbReference>